<evidence type="ECO:0000313" key="3">
    <source>
        <dbReference type="Proteomes" id="UP000521676"/>
    </source>
</evidence>
<dbReference type="GO" id="GO:0050661">
    <property type="term" value="F:NADP binding"/>
    <property type="evidence" value="ECO:0007669"/>
    <property type="project" value="InterPro"/>
</dbReference>
<dbReference type="Pfam" id="PF03446">
    <property type="entry name" value="NAD_binding_2"/>
    <property type="match status" value="1"/>
</dbReference>
<dbReference type="InterPro" id="IPR006115">
    <property type="entry name" value="6PGDH_NADP-bd"/>
</dbReference>
<dbReference type="AlphaFoldDB" id="A0A8T7M9H4"/>
<dbReference type="Proteomes" id="UP000521676">
    <property type="component" value="Unassembled WGS sequence"/>
</dbReference>
<reference evidence="2 3" key="1">
    <citation type="submission" date="2020-06" db="EMBL/GenBank/DDBJ databases">
        <title>Anoxygenic phototrophic Chloroflexota member uses a Type I reaction center.</title>
        <authorList>
            <person name="Tsuji J.M."/>
            <person name="Shaw N.A."/>
            <person name="Nagashima S."/>
            <person name="Venkiteswaran J."/>
            <person name="Schiff S.L."/>
            <person name="Hanada S."/>
            <person name="Tank M."/>
            <person name="Neufeld J.D."/>
        </authorList>
    </citation>
    <scope>NUCLEOTIDE SEQUENCE [LARGE SCALE GENOMIC DNA]</scope>
    <source>
        <strain evidence="2">L227-S17</strain>
    </source>
</reference>
<sequence>MRIGFIGVGVMGEPMVLNLLKADIKLNVWYL</sequence>
<name>A0A8T7M9H4_9CHLR</name>
<dbReference type="EMBL" id="JACATZ010000003">
    <property type="protein sequence ID" value="NWJ48780.1"/>
    <property type="molecule type" value="Genomic_DNA"/>
</dbReference>
<protein>
    <recommendedName>
        <fullName evidence="1">6-phosphogluconate dehydrogenase NADP-binding domain-containing protein</fullName>
    </recommendedName>
</protein>
<proteinExistence type="predicted"/>
<evidence type="ECO:0000313" key="2">
    <source>
        <dbReference type="EMBL" id="NWJ48780.1"/>
    </source>
</evidence>
<accession>A0A8T7M9H4</accession>
<comment type="caution">
    <text evidence="2">The sequence shown here is derived from an EMBL/GenBank/DDBJ whole genome shotgun (WGS) entry which is preliminary data.</text>
</comment>
<gene>
    <name evidence="2" type="ORF">HXX08_23220</name>
</gene>
<dbReference type="Gene3D" id="3.40.50.720">
    <property type="entry name" value="NAD(P)-binding Rossmann-like Domain"/>
    <property type="match status" value="1"/>
</dbReference>
<evidence type="ECO:0000259" key="1">
    <source>
        <dbReference type="Pfam" id="PF03446"/>
    </source>
</evidence>
<dbReference type="SUPFAM" id="SSF51735">
    <property type="entry name" value="NAD(P)-binding Rossmann-fold domains"/>
    <property type="match status" value="1"/>
</dbReference>
<dbReference type="InterPro" id="IPR036291">
    <property type="entry name" value="NAD(P)-bd_dom_sf"/>
</dbReference>
<organism evidence="2 3">
    <name type="scientific">Candidatus Chlorohelix allophototropha</name>
    <dbReference type="NCBI Taxonomy" id="3003348"/>
    <lineage>
        <taxon>Bacteria</taxon>
        <taxon>Bacillati</taxon>
        <taxon>Chloroflexota</taxon>
        <taxon>Chloroflexia</taxon>
        <taxon>Candidatus Chloroheliales</taxon>
        <taxon>Candidatus Chloroheliaceae</taxon>
        <taxon>Candidatus Chlorohelix</taxon>
    </lineage>
</organism>
<feature type="domain" description="6-phosphogluconate dehydrogenase NADP-binding" evidence="1">
    <location>
        <begin position="2"/>
        <end position="29"/>
    </location>
</feature>